<comment type="similarity">
    <text evidence="1">Belongs to the prokaryotic molybdopterin-containing oxidoreductase family.</text>
</comment>
<evidence type="ECO:0000313" key="9">
    <source>
        <dbReference type="Proteomes" id="UP000312594"/>
    </source>
</evidence>
<evidence type="ECO:0000256" key="4">
    <source>
        <dbReference type="ARBA" id="ARBA00023002"/>
    </source>
</evidence>
<dbReference type="InterPro" id="IPR006311">
    <property type="entry name" value="TAT_signal"/>
</dbReference>
<dbReference type="Gene3D" id="3.40.50.740">
    <property type="match status" value="1"/>
</dbReference>
<sequence>MTDNAIARSHGQRGFTRRSFIKGAAALTAAGALTSCSANTGGLTPATAEATKAGQEKIYSGACRSQCVQGCYLNVHVRDGQIVRTTAGHFPENPEYDRICPKGLAQPGRVYSANRLKYPMRRVGERGTGEFERISWDEAIKEITDKWKESIDKYGPESIAFFLGSGNTALLSGGTADGSVMQRLQKVLGVCSVLPDRDIAFQDRMAKMFGPASAFNDPTEWCNAKNIVIWGTNPAVSVKQAVHFYFDAKEAGAKLTTIDIQYNTNAAKSDWFVPVHPATDGVLALGALREIFDQGWQDTEFIRNSTDAPFLIKDDGKFLRMSDLGVAPTTAKNAMGKEVTVDPEVVWDESTQTAVAYSDAVKPALENVPDEVRGFKVRPVYSLIVNRIYEWTPERASEITGVPVEDIKRIARMYGQEGPVSTGMNQGLNHYFNAIYSYECIFALILLTGNIGKSGAGLISGGGMFGISNAAGCINQPSSKGEKPQGAGRDINWTALYDMVHNQSFKGEPFPLKCFYASCTNIASNQTEQNETIKMLKEFDFVVVEEMTMSDTALYADILLPACHWFECEDLRVRAYNVPYLVYNEKAAEPLYESKQDFEIYKMLAEAMDYGDFFDFTGDDYISLWLDSPVAKRAGVTLESLKETKVARHHEDKAIAFEGGVFADMTKRARFYQETIVPDYDIGQEIDESKEHLMLYWEPAREANLDAPIREKYPFTVLGEHMRTRNHTQWWDVDYMKEFEKQPIARFNPDDAADLGIKEGDTVRLYNDRGSVTLIAVINAGQQPKTINCPRSFLTREHIDGDLATISFNDYNQVCRNQCYFDQAVAVEKL</sequence>
<dbReference type="GO" id="GO:0016491">
    <property type="term" value="F:oxidoreductase activity"/>
    <property type="evidence" value="ECO:0007669"/>
    <property type="project" value="UniProtKB-KW"/>
</dbReference>
<dbReference type="NCBIfam" id="TIGR01409">
    <property type="entry name" value="TAT_signal_seq"/>
    <property type="match status" value="1"/>
</dbReference>
<reference evidence="8 9" key="1">
    <citation type="journal article" date="2005" name="Appl. Environ. Microbiol.">
        <title>Intestinal bacterial communities that produce active estrogen-like compounds enterodiol and enterolactone in humans.</title>
        <authorList>
            <person name="Clavel T."/>
            <person name="Henderson G."/>
            <person name="Alpert C.A."/>
            <person name="Philippe C."/>
            <person name="Rigottier-Gois L."/>
            <person name="Dore J."/>
            <person name="Blaut M."/>
        </authorList>
    </citation>
    <scope>NUCLEOTIDE SEQUENCE [LARGE SCALE GENOMIC DNA]</scope>
    <source>
        <strain evidence="8 9">SECO-MT75m2</strain>
    </source>
</reference>
<evidence type="ECO:0000256" key="5">
    <source>
        <dbReference type="ARBA" id="ARBA00023004"/>
    </source>
</evidence>
<dbReference type="GO" id="GO:0043546">
    <property type="term" value="F:molybdopterin cofactor binding"/>
    <property type="evidence" value="ECO:0007669"/>
    <property type="project" value="InterPro"/>
</dbReference>
<proteinExistence type="inferred from homology"/>
<dbReference type="Pfam" id="PF04879">
    <property type="entry name" value="Molybdop_Fe4S4"/>
    <property type="match status" value="1"/>
</dbReference>
<evidence type="ECO:0000256" key="3">
    <source>
        <dbReference type="ARBA" id="ARBA00022729"/>
    </source>
</evidence>
<comment type="caution">
    <text evidence="8">The sequence shown here is derived from an EMBL/GenBank/DDBJ whole genome shotgun (WGS) entry which is preliminary data.</text>
</comment>
<dbReference type="PROSITE" id="PS51669">
    <property type="entry name" value="4FE4S_MOW_BIS_MGD"/>
    <property type="match status" value="1"/>
</dbReference>
<protein>
    <submittedName>
        <fullName evidence="8">Twin-arginine translocation signal domain-containing protein</fullName>
    </submittedName>
</protein>
<dbReference type="AlphaFoldDB" id="A0A5C5BQY6"/>
<keyword evidence="6" id="KW-0411">Iron-sulfur</keyword>
<dbReference type="PANTHER" id="PTHR43742">
    <property type="entry name" value="TRIMETHYLAMINE-N-OXIDE REDUCTASE"/>
    <property type="match status" value="1"/>
</dbReference>
<dbReference type="InterPro" id="IPR050612">
    <property type="entry name" value="Prok_Mopterin_Oxidored"/>
</dbReference>
<evidence type="ECO:0000256" key="6">
    <source>
        <dbReference type="ARBA" id="ARBA00023014"/>
    </source>
</evidence>
<keyword evidence="3" id="KW-0732">Signal</keyword>
<dbReference type="SUPFAM" id="SSF50692">
    <property type="entry name" value="ADC-like"/>
    <property type="match status" value="1"/>
</dbReference>
<dbReference type="Pfam" id="PF01568">
    <property type="entry name" value="Molydop_binding"/>
    <property type="match status" value="1"/>
</dbReference>
<organism evidence="8 9">
    <name type="scientific">Eggerthella lenta</name>
    <name type="common">Eubacterium lentum</name>
    <dbReference type="NCBI Taxonomy" id="84112"/>
    <lineage>
        <taxon>Bacteria</taxon>
        <taxon>Bacillati</taxon>
        <taxon>Actinomycetota</taxon>
        <taxon>Coriobacteriia</taxon>
        <taxon>Eggerthellales</taxon>
        <taxon>Eggerthellaceae</taxon>
        <taxon>Eggerthella</taxon>
    </lineage>
</organism>
<dbReference type="InterPro" id="IPR006656">
    <property type="entry name" value="Mopterin_OxRdtase"/>
</dbReference>
<keyword evidence="5" id="KW-0408">Iron</keyword>
<keyword evidence="4" id="KW-0560">Oxidoreductase</keyword>
<dbReference type="GO" id="GO:0051536">
    <property type="term" value="F:iron-sulfur cluster binding"/>
    <property type="evidence" value="ECO:0007669"/>
    <property type="project" value="UniProtKB-KW"/>
</dbReference>
<dbReference type="Pfam" id="PF00384">
    <property type="entry name" value="Molybdopterin"/>
    <property type="match status" value="1"/>
</dbReference>
<keyword evidence="2" id="KW-0479">Metal-binding</keyword>
<dbReference type="GO" id="GO:0046872">
    <property type="term" value="F:metal ion binding"/>
    <property type="evidence" value="ECO:0007669"/>
    <property type="project" value="UniProtKB-KW"/>
</dbReference>
<name>A0A5C5BQY6_EGGLN</name>
<dbReference type="Gene3D" id="3.40.228.10">
    <property type="entry name" value="Dimethylsulfoxide Reductase, domain 2"/>
    <property type="match status" value="1"/>
</dbReference>
<dbReference type="EMBL" id="VEVP01000055">
    <property type="protein sequence ID" value="TNU88568.1"/>
    <property type="molecule type" value="Genomic_DNA"/>
</dbReference>
<dbReference type="Proteomes" id="UP000312594">
    <property type="component" value="Unassembled WGS sequence"/>
</dbReference>
<dbReference type="InterPro" id="IPR006657">
    <property type="entry name" value="MoPterin_dinucl-bd_dom"/>
</dbReference>
<dbReference type="SUPFAM" id="SSF53706">
    <property type="entry name" value="Formate dehydrogenase/DMSO reductase, domains 1-3"/>
    <property type="match status" value="1"/>
</dbReference>
<feature type="domain" description="4Fe-4S Mo/W bis-MGD-type" evidence="7">
    <location>
        <begin position="56"/>
        <end position="114"/>
    </location>
</feature>
<dbReference type="InterPro" id="IPR019546">
    <property type="entry name" value="TAT_signal_bac_arc"/>
</dbReference>
<evidence type="ECO:0000259" key="7">
    <source>
        <dbReference type="PROSITE" id="PS51669"/>
    </source>
</evidence>
<gene>
    <name evidence="8" type="ORF">FIC87_14295</name>
</gene>
<dbReference type="InterPro" id="IPR009010">
    <property type="entry name" value="Asp_de-COase-like_dom_sf"/>
</dbReference>
<dbReference type="RefSeq" id="WP_139913136.1">
    <property type="nucleotide sequence ID" value="NZ_VEVP01000055.1"/>
</dbReference>
<dbReference type="Gene3D" id="2.40.40.20">
    <property type="match status" value="1"/>
</dbReference>
<dbReference type="InterPro" id="IPR006963">
    <property type="entry name" value="Mopterin_OxRdtase_4Fe-4S_dom"/>
</dbReference>
<dbReference type="PROSITE" id="PS51318">
    <property type="entry name" value="TAT"/>
    <property type="match status" value="1"/>
</dbReference>
<evidence type="ECO:0000313" key="8">
    <source>
        <dbReference type="EMBL" id="TNU88568.1"/>
    </source>
</evidence>
<dbReference type="Gene3D" id="3.40.50.12440">
    <property type="match status" value="1"/>
</dbReference>
<evidence type="ECO:0000256" key="1">
    <source>
        <dbReference type="ARBA" id="ARBA00010312"/>
    </source>
</evidence>
<accession>A0A5C5BQY6</accession>
<dbReference type="Gene3D" id="3.30.2070.10">
    <property type="entry name" value="Formate dehydrogenase/DMSO reductase"/>
    <property type="match status" value="1"/>
</dbReference>
<evidence type="ECO:0000256" key="2">
    <source>
        <dbReference type="ARBA" id="ARBA00022723"/>
    </source>
</evidence>
<dbReference type="PANTHER" id="PTHR43742:SF6">
    <property type="entry name" value="OXIDOREDUCTASE YYAE-RELATED"/>
    <property type="match status" value="1"/>
</dbReference>